<dbReference type="PANTHER" id="PTHR43867">
    <property type="entry name" value="CELLULOSE SYNTHASE CATALYTIC SUBUNIT A [UDP-FORMING]"/>
    <property type="match status" value="1"/>
</dbReference>
<dbReference type="GO" id="GO:0016757">
    <property type="term" value="F:glycosyltransferase activity"/>
    <property type="evidence" value="ECO:0007669"/>
    <property type="project" value="UniProtKB-KW"/>
</dbReference>
<evidence type="ECO:0000256" key="7">
    <source>
        <dbReference type="ARBA" id="ARBA00022676"/>
    </source>
</evidence>
<evidence type="ECO:0000256" key="4">
    <source>
        <dbReference type="ARBA" id="ARBA00020585"/>
    </source>
</evidence>
<organism evidence="14 15">
    <name type="scientific">Dethiosulfovibrio marinus</name>
    <dbReference type="NCBI Taxonomy" id="133532"/>
    <lineage>
        <taxon>Bacteria</taxon>
        <taxon>Thermotogati</taxon>
        <taxon>Synergistota</taxon>
        <taxon>Synergistia</taxon>
        <taxon>Synergistales</taxon>
        <taxon>Dethiosulfovibrionaceae</taxon>
        <taxon>Dethiosulfovibrio</taxon>
    </lineage>
</organism>
<keyword evidence="7 14" id="KW-0328">Glycosyltransferase</keyword>
<evidence type="ECO:0000256" key="12">
    <source>
        <dbReference type="SAM" id="Phobius"/>
    </source>
</evidence>
<feature type="domain" description="Glycosyltransferase 2-like" evidence="13">
    <location>
        <begin position="204"/>
        <end position="421"/>
    </location>
</feature>
<evidence type="ECO:0000256" key="9">
    <source>
        <dbReference type="ARBA" id="ARBA00022692"/>
    </source>
</evidence>
<proteinExistence type="inferred from homology"/>
<comment type="similarity">
    <text evidence="3">Belongs to the glycosyltransferase 2 family. OpgH subfamily.</text>
</comment>
<evidence type="ECO:0000256" key="3">
    <source>
        <dbReference type="ARBA" id="ARBA00009337"/>
    </source>
</evidence>
<dbReference type="CDD" id="cd04191">
    <property type="entry name" value="Glucan_BSP_MdoH"/>
    <property type="match status" value="1"/>
</dbReference>
<evidence type="ECO:0000313" key="15">
    <source>
        <dbReference type="Proteomes" id="UP001200430"/>
    </source>
</evidence>
<dbReference type="InterPro" id="IPR029044">
    <property type="entry name" value="Nucleotide-diphossugar_trans"/>
</dbReference>
<dbReference type="NCBIfam" id="NF003962">
    <property type="entry name" value="PRK05454.2-5"/>
    <property type="match status" value="1"/>
</dbReference>
<dbReference type="PROSITE" id="PS51257">
    <property type="entry name" value="PROKAR_LIPOPROTEIN"/>
    <property type="match status" value="1"/>
</dbReference>
<keyword evidence="8 14" id="KW-0808">Transferase</keyword>
<evidence type="ECO:0000256" key="1">
    <source>
        <dbReference type="ARBA" id="ARBA00004429"/>
    </source>
</evidence>
<evidence type="ECO:0000256" key="2">
    <source>
        <dbReference type="ARBA" id="ARBA00005001"/>
    </source>
</evidence>
<dbReference type="NCBIfam" id="NF003958">
    <property type="entry name" value="PRK05454.2-1"/>
    <property type="match status" value="1"/>
</dbReference>
<keyword evidence="11 12" id="KW-0472">Membrane</keyword>
<evidence type="ECO:0000256" key="8">
    <source>
        <dbReference type="ARBA" id="ARBA00022679"/>
    </source>
</evidence>
<keyword evidence="9 12" id="KW-0812">Transmembrane</keyword>
<comment type="subcellular location">
    <subcellularLocation>
        <location evidence="1">Cell inner membrane</location>
        <topology evidence="1">Multi-pass membrane protein</topology>
    </subcellularLocation>
</comment>
<comment type="caution">
    <text evidence="14">The sequence shown here is derived from an EMBL/GenBank/DDBJ whole genome shotgun (WGS) entry which is preliminary data.</text>
</comment>
<gene>
    <name evidence="14" type="primary">mdoH</name>
    <name evidence="14" type="ORF">L2W38_05975</name>
</gene>
<sequence>MSIKKFSQSLWYRSAAWRRALLLALILFPTAAACRTMASVLPSKGGTPLEVLLLILFGVLFAWISVGFWTAFMGFVLLLAGKNRYSPSNHCRGRDLSIADVSARTAVLIPVYNEDVKKVMAGLEAVYDSLERTGSSDRFDFFVLSDSTDPDVWVEEEAAWHRFCSDRDCFGRVFYRKRRSNAKRKSGNIADFCRRWGKNYRYMIVFDADSVMAGRTMVRMVQIMEDRPDIGILQTPPAGVNRETFIARAQQFANRVYGPMFAAGIHFWQLGDGQYWGHNAIIRVEPFTRHCQLPRLSGKGALSGDILSHDFVESALMRRAGYGVWLAYDLDGSYEETPPTLLDELKRDRRWCQGNLQHMRLMFTRGFFPTHRALFLNGVLSYGSALLWLIFLLISSVQALAEVVLEPSYFLETKTLFPQWPVWHPHWALALLGSTAVLLFLPKLLSFSLVLLKDPGASSFGGRGKLAGGILVEVLLSTLLAPIRMIHHSLFVIGTLLGKDVGWGTQSRDDRGTAWVDAASVHWWSTLLGIVWGGLLYLVNPSFFPWISPIVLSLAFSVPLSVFTSRVSVGRSLRRLGLLVIPEEIRLPRELAEVKDHLDGDRPPYSPFSLSERQGFLRAVTDPRVHGLHVSLLESCGHEGKRIRPDRLPLVDRAIAEGPGSLGSGDKMELLKDPAALAELHRRVWTLEDDLKASEWGIGFSPEG</sequence>
<keyword evidence="10 12" id="KW-1133">Transmembrane helix</keyword>
<dbReference type="InterPro" id="IPR001173">
    <property type="entry name" value="Glyco_trans_2-like"/>
</dbReference>
<keyword evidence="6" id="KW-0997">Cell inner membrane</keyword>
<dbReference type="SUPFAM" id="SSF53448">
    <property type="entry name" value="Nucleotide-diphospho-sugar transferases"/>
    <property type="match status" value="1"/>
</dbReference>
<name>A0ABS9EME6_9BACT</name>
<reference evidence="14 15" key="1">
    <citation type="submission" date="2022-01" db="EMBL/GenBank/DDBJ databases">
        <title>Dethiosulfovibrio faecalis sp. nov., a novel proteolytic, non-sulfur-reducing bacterium isolated from a marine aquaculture solid waste bioreactor.</title>
        <authorList>
            <person name="Grabowski S."/>
            <person name="Apolinario E."/>
            <person name="Schneider N."/>
            <person name="Marshall C.W."/>
            <person name="Sowers K.R."/>
        </authorList>
    </citation>
    <scope>NUCLEOTIDE SEQUENCE [LARGE SCALE GENOMIC DNA]</scope>
    <source>
        <strain evidence="14 15">DSM 12537</strain>
    </source>
</reference>
<evidence type="ECO:0000256" key="10">
    <source>
        <dbReference type="ARBA" id="ARBA00022989"/>
    </source>
</evidence>
<feature type="transmembrane region" description="Helical" evidence="12">
    <location>
        <begin position="546"/>
        <end position="564"/>
    </location>
</feature>
<keyword evidence="15" id="KW-1185">Reference proteome</keyword>
<dbReference type="InterPro" id="IPR050321">
    <property type="entry name" value="Glycosyltr_2/OpgH_subfam"/>
</dbReference>
<dbReference type="RefSeq" id="WP_236099088.1">
    <property type="nucleotide sequence ID" value="NZ_JAKGUD010000004.1"/>
</dbReference>
<evidence type="ECO:0000256" key="6">
    <source>
        <dbReference type="ARBA" id="ARBA00022519"/>
    </source>
</evidence>
<feature type="transmembrane region" description="Helical" evidence="12">
    <location>
        <begin position="54"/>
        <end position="80"/>
    </location>
</feature>
<evidence type="ECO:0000259" key="13">
    <source>
        <dbReference type="Pfam" id="PF13632"/>
    </source>
</evidence>
<feature type="transmembrane region" description="Helical" evidence="12">
    <location>
        <begin position="374"/>
        <end position="401"/>
    </location>
</feature>
<dbReference type="Gene3D" id="3.90.550.10">
    <property type="entry name" value="Spore Coat Polysaccharide Biosynthesis Protein SpsA, Chain A"/>
    <property type="match status" value="1"/>
</dbReference>
<dbReference type="PANTHER" id="PTHR43867:SF5">
    <property type="entry name" value="GLUCANS BIOSYNTHESIS GLUCOSYLTRANSFERASE H"/>
    <property type="match status" value="1"/>
</dbReference>
<dbReference type="Proteomes" id="UP001200430">
    <property type="component" value="Unassembled WGS sequence"/>
</dbReference>
<evidence type="ECO:0000256" key="11">
    <source>
        <dbReference type="ARBA" id="ARBA00023136"/>
    </source>
</evidence>
<feature type="transmembrane region" description="Helical" evidence="12">
    <location>
        <begin position="427"/>
        <end position="452"/>
    </location>
</feature>
<dbReference type="EMBL" id="JAKGUD010000004">
    <property type="protein sequence ID" value="MCF4142356.1"/>
    <property type="molecule type" value="Genomic_DNA"/>
</dbReference>
<keyword evidence="5" id="KW-1003">Cell membrane</keyword>
<feature type="transmembrane region" description="Helical" evidence="12">
    <location>
        <begin position="464"/>
        <end position="483"/>
    </location>
</feature>
<evidence type="ECO:0000256" key="5">
    <source>
        <dbReference type="ARBA" id="ARBA00022475"/>
    </source>
</evidence>
<dbReference type="Pfam" id="PF13632">
    <property type="entry name" value="Glyco_trans_2_3"/>
    <property type="match status" value="1"/>
</dbReference>
<accession>A0ABS9EME6</accession>
<comment type="pathway">
    <text evidence="2">Glycan metabolism; osmoregulated periplasmic glucan (OPG) biosynthesis.</text>
</comment>
<protein>
    <recommendedName>
        <fullName evidence="4">Glucans biosynthesis glucosyltransferase H</fullName>
    </recommendedName>
</protein>
<evidence type="ECO:0000313" key="14">
    <source>
        <dbReference type="EMBL" id="MCF4142356.1"/>
    </source>
</evidence>